<dbReference type="PROSITE" id="PS51779">
    <property type="entry name" value="POTRA"/>
    <property type="match status" value="4"/>
</dbReference>
<keyword evidence="2" id="KW-1134">Transmembrane beta strand</keyword>
<dbReference type="PANTHER" id="PTHR12815">
    <property type="entry name" value="SORTING AND ASSEMBLY MACHINERY SAMM50 PROTEIN FAMILY MEMBER"/>
    <property type="match status" value="1"/>
</dbReference>
<keyword evidence="4" id="KW-0732">Signal</keyword>
<dbReference type="Proteomes" id="UP000711407">
    <property type="component" value="Unassembled WGS sequence"/>
</dbReference>
<evidence type="ECO:0000259" key="7">
    <source>
        <dbReference type="PROSITE" id="PS51779"/>
    </source>
</evidence>
<dbReference type="GO" id="GO:0071709">
    <property type="term" value="P:membrane assembly"/>
    <property type="evidence" value="ECO:0007669"/>
    <property type="project" value="InterPro"/>
</dbReference>
<dbReference type="InterPro" id="IPR010827">
    <property type="entry name" value="BamA/TamA_POTRA"/>
</dbReference>
<dbReference type="GO" id="GO:0019867">
    <property type="term" value="C:outer membrane"/>
    <property type="evidence" value="ECO:0007669"/>
    <property type="project" value="InterPro"/>
</dbReference>
<comment type="subcellular location">
    <subcellularLocation>
        <location evidence="1">Membrane</location>
    </subcellularLocation>
</comment>
<evidence type="ECO:0000313" key="9">
    <source>
        <dbReference type="Proteomes" id="UP000711407"/>
    </source>
</evidence>
<organism evidence="8 9">
    <name type="scientific">Candidatus Amulumruptor caecigallinarius</name>
    <dbReference type="NCBI Taxonomy" id="2109911"/>
    <lineage>
        <taxon>Bacteria</taxon>
        <taxon>Pseudomonadati</taxon>
        <taxon>Bacteroidota</taxon>
        <taxon>Bacteroidia</taxon>
        <taxon>Bacteroidales</taxon>
        <taxon>Muribaculaceae</taxon>
        <taxon>Candidatus Amulumruptor</taxon>
    </lineage>
</organism>
<dbReference type="Pfam" id="PF07244">
    <property type="entry name" value="POTRA"/>
    <property type="match status" value="4"/>
</dbReference>
<dbReference type="PIRSF" id="PIRSF006076">
    <property type="entry name" value="OM_assembly_OMP85"/>
    <property type="match status" value="1"/>
</dbReference>
<dbReference type="Gene3D" id="3.10.20.310">
    <property type="entry name" value="membrane protein fhac"/>
    <property type="match status" value="5"/>
</dbReference>
<feature type="domain" description="POTRA" evidence="7">
    <location>
        <begin position="411"/>
        <end position="486"/>
    </location>
</feature>
<evidence type="ECO:0000256" key="2">
    <source>
        <dbReference type="ARBA" id="ARBA00022452"/>
    </source>
</evidence>
<dbReference type="AlphaFoldDB" id="A0A921JIF5"/>
<keyword evidence="5" id="KW-0472">Membrane</keyword>
<comment type="caution">
    <text evidence="8">The sequence shown here is derived from an EMBL/GenBank/DDBJ whole genome shotgun (WGS) entry which is preliminary data.</text>
</comment>
<keyword evidence="6" id="KW-0998">Cell outer membrane</keyword>
<reference evidence="8" key="1">
    <citation type="journal article" date="2021" name="PeerJ">
        <title>Extensive microbial diversity within the chicken gut microbiome revealed by metagenomics and culture.</title>
        <authorList>
            <person name="Gilroy R."/>
            <person name="Ravi A."/>
            <person name="Getino M."/>
            <person name="Pursley I."/>
            <person name="Horton D.L."/>
            <person name="Alikhan N.F."/>
            <person name="Baker D."/>
            <person name="Gharbi K."/>
            <person name="Hall N."/>
            <person name="Watson M."/>
            <person name="Adriaenssens E.M."/>
            <person name="Foster-Nyarko E."/>
            <person name="Jarju S."/>
            <person name="Secka A."/>
            <person name="Antonio M."/>
            <person name="Oren A."/>
            <person name="Chaudhuri R.R."/>
            <person name="La Ragione R."/>
            <person name="Hildebrand F."/>
            <person name="Pallen M.J."/>
        </authorList>
    </citation>
    <scope>NUCLEOTIDE SEQUENCE</scope>
    <source>
        <strain evidence="8">4100</strain>
    </source>
</reference>
<feature type="domain" description="POTRA" evidence="7">
    <location>
        <begin position="79"/>
        <end position="151"/>
    </location>
</feature>
<evidence type="ECO:0000256" key="6">
    <source>
        <dbReference type="ARBA" id="ARBA00023237"/>
    </source>
</evidence>
<gene>
    <name evidence="8" type="ORF">K8V47_06335</name>
</gene>
<dbReference type="Gene3D" id="2.40.160.50">
    <property type="entry name" value="membrane protein fhac: a member of the omp85/tpsb transporter family"/>
    <property type="match status" value="1"/>
</dbReference>
<feature type="domain" description="POTRA" evidence="7">
    <location>
        <begin position="327"/>
        <end position="408"/>
    </location>
</feature>
<evidence type="ECO:0000256" key="5">
    <source>
        <dbReference type="ARBA" id="ARBA00023136"/>
    </source>
</evidence>
<dbReference type="InterPro" id="IPR034746">
    <property type="entry name" value="POTRA"/>
</dbReference>
<reference evidence="8" key="2">
    <citation type="submission" date="2021-09" db="EMBL/GenBank/DDBJ databases">
        <authorList>
            <person name="Gilroy R."/>
        </authorList>
    </citation>
    <scope>NUCLEOTIDE SEQUENCE</scope>
    <source>
        <strain evidence="8">4100</strain>
    </source>
</reference>
<dbReference type="EMBL" id="DYXT01000032">
    <property type="protein sequence ID" value="HJE39357.1"/>
    <property type="molecule type" value="Genomic_DNA"/>
</dbReference>
<accession>A0A921JIF5</accession>
<dbReference type="PANTHER" id="PTHR12815:SF47">
    <property type="entry name" value="TRANSLOCATION AND ASSEMBLY MODULE SUBUNIT TAMA"/>
    <property type="match status" value="1"/>
</dbReference>
<name>A0A921JIF5_9BACT</name>
<dbReference type="InterPro" id="IPR023707">
    <property type="entry name" value="OM_assembly_BamA"/>
</dbReference>
<evidence type="ECO:0000256" key="3">
    <source>
        <dbReference type="ARBA" id="ARBA00022692"/>
    </source>
</evidence>
<evidence type="ECO:0000256" key="4">
    <source>
        <dbReference type="ARBA" id="ARBA00022729"/>
    </source>
</evidence>
<sequence length="909" mass="104266">MLRYITFSYASLADMFRRTLSRISLAVVVLAAFVVLAPDSVIAQEADTVPADTAQERVMMPVDTIFNPNIVYTTTPRIYEISGITVDGAPNYQREVVIGYSGLRVGSRIEIPGKDITEAAKRLWDQGLFANVQILVDKFVGDKVWLRLNLRQQPRIGTINFHGVKKGEQKDLEDRLKLMKGNQITPNIVNRAKQIIKKYFDEKGFPNANVTVSTAEDISEPNYMTVDIVVNRHDKIKVHKIYISGNEALSDRKIKGAMKKTNENGNILNLFKQKKFVESDYQDDLNRIIRAYNERGYRDAKILKDSVVPYSENRVDVYIEVEEGDVYYIRNIEWVGNTVYPTEVLQDLLAMNPGDVYNQKRLEKRVREDDDAVSNLYMNNGYLFFNLVPIERNVRNDSIDLEMRIMEGPQARINQVIINGNDRLYERVIRRELRVKPGELFSKEDLMRSAREIAATGHFNPENMDIRPQPNEDDGTVDIIFNLESKNNDKIEFSLGWGQTGVIGKVALSFTNFSIQNLLHPSNYKGIIPQGDGQQFTISAQTNARYYQSYSISFLDTWFGGKRPNSLSVSAYFSRQTGVNSAYYSDNYWGNMYGYGLGSSWNYNNNNYDYRYTYENAYDPNQVLQMAGVTVGFGKRMSWPDDYFTFQADLSYNWYYLKNWRYLFQMSNGTSNSIVLGLTLGRNSIDNPTYTRRGSTFSLNLQLTPPWSLFRKKNWQQLYEENTDESKKQLYQWIEYWKLRFKSRTYTPLTDPSGQYTLVLMTRADIGLLGYYNRWVKTPFETFYVGGDGMSGSYTYATETIALRGYDNGALTPGNRLGYAYARFGAELHFPFLLQPTTTIYGLVFVEGGNAWTDVASFSPFDLKRSAGAGVRVFLPMVGMMGIDWGYGFDKVYGVRGGSHFHFILGQEF</sequence>
<proteinExistence type="predicted"/>
<dbReference type="InterPro" id="IPR039910">
    <property type="entry name" value="D15-like"/>
</dbReference>
<feature type="domain" description="POTRA" evidence="7">
    <location>
        <begin position="236"/>
        <end position="324"/>
    </location>
</feature>
<keyword evidence="3" id="KW-0812">Transmembrane</keyword>
<evidence type="ECO:0000313" key="8">
    <source>
        <dbReference type="EMBL" id="HJE39357.1"/>
    </source>
</evidence>
<protein>
    <submittedName>
        <fullName evidence="8">Outer membrane protein assembly factor BamA</fullName>
    </submittedName>
</protein>
<evidence type="ECO:0000256" key="1">
    <source>
        <dbReference type="ARBA" id="ARBA00004370"/>
    </source>
</evidence>